<name>A0A7W5AVL1_9BACL</name>
<dbReference type="PIRSF" id="PIRSF005690">
    <property type="entry name" value="GerBA"/>
    <property type="match status" value="1"/>
</dbReference>
<proteinExistence type="inferred from homology"/>
<dbReference type="InterPro" id="IPR004995">
    <property type="entry name" value="Spore_Ger"/>
</dbReference>
<dbReference type="EMBL" id="JACHXK010000003">
    <property type="protein sequence ID" value="MBB3109593.1"/>
    <property type="molecule type" value="Genomic_DNA"/>
</dbReference>
<keyword evidence="4" id="KW-0812">Transmembrane</keyword>
<feature type="transmembrane region" description="Helical" evidence="4">
    <location>
        <begin position="413"/>
        <end position="434"/>
    </location>
</feature>
<dbReference type="GO" id="GO:0016020">
    <property type="term" value="C:membrane"/>
    <property type="evidence" value="ECO:0007669"/>
    <property type="project" value="InterPro"/>
</dbReference>
<accession>A0A7W5AVL1</accession>
<dbReference type="GO" id="GO:0009847">
    <property type="term" value="P:spore germination"/>
    <property type="evidence" value="ECO:0007669"/>
    <property type="project" value="InterPro"/>
</dbReference>
<evidence type="ECO:0000256" key="1">
    <source>
        <dbReference type="ARBA" id="ARBA00005278"/>
    </source>
</evidence>
<dbReference type="RefSeq" id="WP_183598858.1">
    <property type="nucleotide sequence ID" value="NZ_JACHXK010000003.1"/>
</dbReference>
<feature type="region of interest" description="Disordered" evidence="3">
    <location>
        <begin position="514"/>
        <end position="534"/>
    </location>
</feature>
<sequence>MIDIVLPRKKAANNKQNRRDEATKPHMQPYEGLPIDVSLQQALERIKGELGESADLIIRELAIGEANPIPAAVIYIQGLIDDLRMNDHILAPLQLAVLTPPSLHADQTVEELKKELIHVGNIENIAYWKEAYQSLLIGSVLLFVEGLGQVIAAGVIGGPKRDVTEPSTNLVIRGPREGFTESIRTNTSLIRRKIRSPKLWLEQLTLGEITQTPIGIMYIQGLADESIVQEVRTRLKAISIDGVLESGYIEELISDQKYTPFPTIHHNERPDVIAAGLLEGRVAILVDGTPFVLLVPAVLNVFFQAAEDYYQRYDIASFLRMLRFVSFLIALTLPSIYVAIIGYHQEMIPTPLLLKLAAQREGVPLPAFVEAFLMEVVFEVLREAVVRMPSAVGNTISIVGGLVIGQSVVEAGFVSPAVVIIVSLTAISSFVSPAYNLAIAARLLRFLLLIAAASLGFFGVALIVLFLILHLSSLKSFGIPYLKPFAPFFWQDLKDTFMRVPLWRMHERPQVLGHRNPVRESTDPDESQGRNKSR</sequence>
<gene>
    <name evidence="5" type="ORF">FHS18_001656</name>
</gene>
<feature type="transmembrane region" description="Helical" evidence="4">
    <location>
        <begin position="324"/>
        <end position="343"/>
    </location>
</feature>
<dbReference type="Proteomes" id="UP000570361">
    <property type="component" value="Unassembled WGS sequence"/>
</dbReference>
<keyword evidence="2 4" id="KW-0472">Membrane</keyword>
<keyword evidence="6" id="KW-1185">Reference proteome</keyword>
<dbReference type="AlphaFoldDB" id="A0A7W5AVL1"/>
<comment type="caution">
    <text evidence="5">The sequence shown here is derived from an EMBL/GenBank/DDBJ whole genome shotgun (WGS) entry which is preliminary data.</text>
</comment>
<keyword evidence="4" id="KW-1133">Transmembrane helix</keyword>
<evidence type="ECO:0000313" key="5">
    <source>
        <dbReference type="EMBL" id="MBB3109593.1"/>
    </source>
</evidence>
<feature type="transmembrane region" description="Helical" evidence="4">
    <location>
        <begin position="282"/>
        <end position="303"/>
    </location>
</feature>
<protein>
    <submittedName>
        <fullName evidence="5">Spore germination protein KA</fullName>
    </submittedName>
</protein>
<evidence type="ECO:0000256" key="4">
    <source>
        <dbReference type="SAM" id="Phobius"/>
    </source>
</evidence>
<dbReference type="PANTHER" id="PTHR22550:SF5">
    <property type="entry name" value="LEUCINE ZIPPER PROTEIN 4"/>
    <property type="match status" value="1"/>
</dbReference>
<evidence type="ECO:0000313" key="6">
    <source>
        <dbReference type="Proteomes" id="UP000570361"/>
    </source>
</evidence>
<evidence type="ECO:0000256" key="3">
    <source>
        <dbReference type="SAM" id="MobiDB-lite"/>
    </source>
</evidence>
<dbReference type="PANTHER" id="PTHR22550">
    <property type="entry name" value="SPORE GERMINATION PROTEIN"/>
    <property type="match status" value="1"/>
</dbReference>
<reference evidence="5 6" key="1">
    <citation type="submission" date="2020-08" db="EMBL/GenBank/DDBJ databases">
        <title>Genomic Encyclopedia of Type Strains, Phase III (KMG-III): the genomes of soil and plant-associated and newly described type strains.</title>
        <authorList>
            <person name="Whitman W."/>
        </authorList>
    </citation>
    <scope>NUCLEOTIDE SEQUENCE [LARGE SCALE GENOMIC DNA]</scope>
    <source>
        <strain evidence="5 6">CECT 5862</strain>
    </source>
</reference>
<organism evidence="5 6">
    <name type="scientific">Paenibacillus phyllosphaerae</name>
    <dbReference type="NCBI Taxonomy" id="274593"/>
    <lineage>
        <taxon>Bacteria</taxon>
        <taxon>Bacillati</taxon>
        <taxon>Bacillota</taxon>
        <taxon>Bacilli</taxon>
        <taxon>Bacillales</taxon>
        <taxon>Paenibacillaceae</taxon>
        <taxon>Paenibacillus</taxon>
    </lineage>
</organism>
<feature type="transmembrane region" description="Helical" evidence="4">
    <location>
        <begin position="446"/>
        <end position="469"/>
    </location>
</feature>
<dbReference type="InterPro" id="IPR050768">
    <property type="entry name" value="UPF0353/GerABKA_families"/>
</dbReference>
<dbReference type="Pfam" id="PF03323">
    <property type="entry name" value="GerA"/>
    <property type="match status" value="1"/>
</dbReference>
<evidence type="ECO:0000256" key="2">
    <source>
        <dbReference type="ARBA" id="ARBA00023136"/>
    </source>
</evidence>
<comment type="similarity">
    <text evidence="1">Belongs to the GerABKA family.</text>
</comment>